<dbReference type="AlphaFoldDB" id="A0A6D2L479"/>
<organism evidence="4 5">
    <name type="scientific">Microthlaspi erraticum</name>
    <dbReference type="NCBI Taxonomy" id="1685480"/>
    <lineage>
        <taxon>Eukaryota</taxon>
        <taxon>Viridiplantae</taxon>
        <taxon>Streptophyta</taxon>
        <taxon>Embryophyta</taxon>
        <taxon>Tracheophyta</taxon>
        <taxon>Spermatophyta</taxon>
        <taxon>Magnoliopsida</taxon>
        <taxon>eudicotyledons</taxon>
        <taxon>Gunneridae</taxon>
        <taxon>Pentapetalae</taxon>
        <taxon>rosids</taxon>
        <taxon>malvids</taxon>
        <taxon>Brassicales</taxon>
        <taxon>Brassicaceae</taxon>
        <taxon>Coluteocarpeae</taxon>
        <taxon>Microthlaspi</taxon>
    </lineage>
</organism>
<evidence type="ECO:0000313" key="4">
    <source>
        <dbReference type="EMBL" id="CAA7061422.1"/>
    </source>
</evidence>
<keyword evidence="5" id="KW-1185">Reference proteome</keyword>
<evidence type="ECO:0000256" key="2">
    <source>
        <dbReference type="ARBA" id="ARBA00022473"/>
    </source>
</evidence>
<accession>A0A6D2L479</accession>
<name>A0A6D2L479_9BRAS</name>
<dbReference type="Pfam" id="PF02519">
    <property type="entry name" value="Auxin_inducible"/>
    <property type="match status" value="1"/>
</dbReference>
<keyword evidence="3" id="KW-0341">Growth regulation</keyword>
<comment type="caution">
    <text evidence="4">The sequence shown here is derived from an EMBL/GenBank/DDBJ whole genome shotgun (WGS) entry which is preliminary data.</text>
</comment>
<evidence type="ECO:0000256" key="3">
    <source>
        <dbReference type="ARBA" id="ARBA00022604"/>
    </source>
</evidence>
<reference evidence="4" key="1">
    <citation type="submission" date="2020-01" db="EMBL/GenBank/DDBJ databases">
        <authorList>
            <person name="Mishra B."/>
        </authorList>
    </citation>
    <scope>NUCLEOTIDE SEQUENCE [LARGE SCALE GENOMIC DNA]</scope>
</reference>
<dbReference type="InterPro" id="IPR003676">
    <property type="entry name" value="SAUR_fam"/>
</dbReference>
<gene>
    <name evidence="4" type="ORF">MERR_LOCUS48658</name>
</gene>
<dbReference type="PANTHER" id="PTHR31929">
    <property type="entry name" value="SAUR-LIKE AUXIN-RESPONSIVE PROTEIN FAMILY-RELATED"/>
    <property type="match status" value="1"/>
</dbReference>
<protein>
    <submittedName>
        <fullName evidence="4">Uncharacterized protein</fullName>
    </submittedName>
</protein>
<dbReference type="GO" id="GO:0009733">
    <property type="term" value="P:response to auxin"/>
    <property type="evidence" value="ECO:0007669"/>
    <property type="project" value="InterPro"/>
</dbReference>
<proteinExistence type="inferred from homology"/>
<dbReference type="Proteomes" id="UP000467841">
    <property type="component" value="Unassembled WGS sequence"/>
</dbReference>
<evidence type="ECO:0000256" key="1">
    <source>
        <dbReference type="ARBA" id="ARBA00006974"/>
    </source>
</evidence>
<keyword evidence="2" id="KW-0217">Developmental protein</keyword>
<sequence>MAFRVPRVLQIFRQAKLFATSKSADVPKGYFAVYVGVSQKKRHVVPISFLTQPSFQDLLRKAEDEFGFDHPKGRLTIPCSEDTFAHLTSSL</sequence>
<dbReference type="EMBL" id="CACVBM020001873">
    <property type="protein sequence ID" value="CAA7061422.1"/>
    <property type="molecule type" value="Genomic_DNA"/>
</dbReference>
<comment type="similarity">
    <text evidence="1">Belongs to the ARG7 family.</text>
</comment>
<evidence type="ECO:0000313" key="5">
    <source>
        <dbReference type="Proteomes" id="UP000467841"/>
    </source>
</evidence>
<dbReference type="OrthoDB" id="1071272at2759"/>